<sequence length="613" mass="69937">MKNLMARQRQLILFWLFNYPLFCILFLAYGDKSLAQDTVSLLYFILLSLGHAGLISWLLLFAAPYLLYWASFKRLSAAKLALSFAVTGLFCLVLDAFTYLYFRTHINMTLLAMMLSPARGQIFALTMSEYLSLSAVFALIFMLQIALYKIARNVQANVQRFAIFTQVAVMTFIILTQSAYAWADAVYEPRILLPTELSPGFFGITAKRFFARYHLLDVNNRQAQLTMPSARLQYPLQPLQTQEMAEKPNILVIAIDAWRYDGLNEQYTPNIAAFSERASHYTQHYSGGNCTRAGLFSLFYSVNPGDFDAFYQAGIGPVLFNMLYRQGYEVGVFPSASAISPPFHRTAFVNVREFEPNTPGSNSAERDKAATQRLKEFMRKSSANKKPYFAFIFYDSAHSYTYPDEAFNPPFKPAARVSHLGLHNKKAQLQYRNQYYNALYFIDGLVKEILSELSRQNSLDNTLIVFTSDHGEEFDDNGLGYWGHNSNFTAAQTHVPMVVHWPRQHERVDYQHVTSHYDFVPTLLQEILKVKNPLHDYSLGKNLNSAEPREIILLGSYAKTAVFSPLQGLVAITHPLGFFRLEDLHGRLVKTELDHDALKLAFTQINHFHNGKD</sequence>
<dbReference type="EMBL" id="RZGR01000005">
    <property type="protein sequence ID" value="RUQ90023.1"/>
    <property type="molecule type" value="Genomic_DNA"/>
</dbReference>
<keyword evidence="1" id="KW-1133">Transmembrane helix</keyword>
<feature type="domain" description="Sulfatase N-terminal" evidence="2">
    <location>
        <begin position="248"/>
        <end position="525"/>
    </location>
</feature>
<dbReference type="Pfam" id="PF11893">
    <property type="entry name" value="DUF3413"/>
    <property type="match status" value="1"/>
</dbReference>
<dbReference type="RefSeq" id="WP_127111076.1">
    <property type="nucleotide sequence ID" value="NZ_RZGR01000005.1"/>
</dbReference>
<organism evidence="4 5">
    <name type="scientific">Legionella septentrionalis</name>
    <dbReference type="NCBI Taxonomy" id="2498109"/>
    <lineage>
        <taxon>Bacteria</taxon>
        <taxon>Pseudomonadati</taxon>
        <taxon>Pseudomonadota</taxon>
        <taxon>Gammaproteobacteria</taxon>
        <taxon>Legionellales</taxon>
        <taxon>Legionellaceae</taxon>
        <taxon>Legionella</taxon>
    </lineage>
</organism>
<comment type="caution">
    <text evidence="4">The sequence shown here is derived from an EMBL/GenBank/DDBJ whole genome shotgun (WGS) entry which is preliminary data.</text>
</comment>
<dbReference type="AlphaFoldDB" id="A0A3S0V674"/>
<evidence type="ECO:0000259" key="3">
    <source>
        <dbReference type="Pfam" id="PF11893"/>
    </source>
</evidence>
<dbReference type="InterPro" id="IPR012159">
    <property type="entry name" value="YejM-like"/>
</dbReference>
<dbReference type="PANTHER" id="PTHR43751">
    <property type="entry name" value="SULFATASE"/>
    <property type="match status" value="1"/>
</dbReference>
<proteinExistence type="predicted"/>
<feature type="transmembrane region" description="Helical" evidence="1">
    <location>
        <begin position="41"/>
        <end position="68"/>
    </location>
</feature>
<reference evidence="4 5" key="1">
    <citation type="submission" date="2018-12" db="EMBL/GenBank/DDBJ databases">
        <title>Legionella sp,whole genome shotgun sequence.</title>
        <authorList>
            <person name="Wu H."/>
        </authorList>
    </citation>
    <scope>NUCLEOTIDE SEQUENCE [LARGE SCALE GENOMIC DNA]</scope>
    <source>
        <strain evidence="5">km714</strain>
    </source>
</reference>
<accession>A0A3S0V674</accession>
<name>A0A3S0V674_9GAMM</name>
<dbReference type="PANTHER" id="PTHR43751:SF3">
    <property type="entry name" value="SULFATASE N-TERMINAL DOMAIN-CONTAINING PROTEIN"/>
    <property type="match status" value="1"/>
</dbReference>
<evidence type="ECO:0000313" key="4">
    <source>
        <dbReference type="EMBL" id="RUQ90023.1"/>
    </source>
</evidence>
<keyword evidence="1" id="KW-0472">Membrane</keyword>
<feature type="transmembrane region" description="Helical" evidence="1">
    <location>
        <begin position="122"/>
        <end position="148"/>
    </location>
</feature>
<dbReference type="InterPro" id="IPR024588">
    <property type="entry name" value="YejM_N"/>
</dbReference>
<dbReference type="InterPro" id="IPR052701">
    <property type="entry name" value="GAG_Ulvan_Degrading_Sulfatases"/>
</dbReference>
<dbReference type="Gene3D" id="3.40.720.10">
    <property type="entry name" value="Alkaline Phosphatase, subunit A"/>
    <property type="match status" value="1"/>
</dbReference>
<feature type="transmembrane region" description="Helical" evidence="1">
    <location>
        <begin position="160"/>
        <end position="183"/>
    </location>
</feature>
<keyword evidence="5" id="KW-1185">Reference proteome</keyword>
<dbReference type="PIRSF" id="PIRSF004950">
    <property type="entry name" value="Mmb_sulf_HI0842"/>
    <property type="match status" value="1"/>
</dbReference>
<protein>
    <submittedName>
        <fullName evidence="4">DUF3413 domain-containing protein</fullName>
    </submittedName>
</protein>
<dbReference type="InterPro" id="IPR017850">
    <property type="entry name" value="Alkaline_phosphatase_core_sf"/>
</dbReference>
<feature type="transmembrane region" description="Helical" evidence="1">
    <location>
        <begin position="12"/>
        <end position="29"/>
    </location>
</feature>
<keyword evidence="1" id="KW-0812">Transmembrane</keyword>
<evidence type="ECO:0000259" key="2">
    <source>
        <dbReference type="Pfam" id="PF00884"/>
    </source>
</evidence>
<dbReference type="Pfam" id="PF00884">
    <property type="entry name" value="Sulfatase"/>
    <property type="match status" value="1"/>
</dbReference>
<dbReference type="CDD" id="cd16148">
    <property type="entry name" value="sulfatase_like"/>
    <property type="match status" value="1"/>
</dbReference>
<feature type="domain" description="Inner membrane protein YejM N-terminal" evidence="3">
    <location>
        <begin position="12"/>
        <end position="240"/>
    </location>
</feature>
<dbReference type="Proteomes" id="UP000288012">
    <property type="component" value="Unassembled WGS sequence"/>
</dbReference>
<evidence type="ECO:0000256" key="1">
    <source>
        <dbReference type="SAM" id="Phobius"/>
    </source>
</evidence>
<evidence type="ECO:0000313" key="5">
    <source>
        <dbReference type="Proteomes" id="UP000288012"/>
    </source>
</evidence>
<gene>
    <name evidence="4" type="ORF">EKM59_02445</name>
</gene>
<feature type="transmembrane region" description="Helical" evidence="1">
    <location>
        <begin position="80"/>
        <end position="102"/>
    </location>
</feature>
<dbReference type="SUPFAM" id="SSF53649">
    <property type="entry name" value="Alkaline phosphatase-like"/>
    <property type="match status" value="1"/>
</dbReference>
<dbReference type="InterPro" id="IPR000917">
    <property type="entry name" value="Sulfatase_N"/>
</dbReference>